<keyword evidence="3" id="KW-1185">Reference proteome</keyword>
<reference evidence="2" key="1">
    <citation type="submission" date="2022-07" db="EMBL/GenBank/DDBJ databases">
        <title>Fungi with potential for degradation of polypropylene.</title>
        <authorList>
            <person name="Gostincar C."/>
        </authorList>
    </citation>
    <scope>NUCLEOTIDE SEQUENCE</scope>
    <source>
        <strain evidence="2">EXF-13308</strain>
    </source>
</reference>
<accession>A0AA38RBQ8</accession>
<gene>
    <name evidence="2" type="ORF">NKR23_g10841</name>
</gene>
<feature type="compositionally biased region" description="Basic and acidic residues" evidence="1">
    <location>
        <begin position="125"/>
        <end position="139"/>
    </location>
</feature>
<sequence length="139" mass="15873">MFLYGVGFYHETQYLFPFAPESLENSFHLLYRSSLIDIFKQIKHPELKSLKQFYKEVDQLNLTYFFGTPVDGDDSDYRVDVTTKIKPRHHNVDPESQLLLANDGSDGNEAEDGDEGDQHLMSGAVHEEGEHPDDPLPSV</sequence>
<dbReference type="EMBL" id="JANBVO010000051">
    <property type="protein sequence ID" value="KAJ9133292.1"/>
    <property type="molecule type" value="Genomic_DNA"/>
</dbReference>
<evidence type="ECO:0000256" key="1">
    <source>
        <dbReference type="SAM" id="MobiDB-lite"/>
    </source>
</evidence>
<dbReference type="Proteomes" id="UP001174694">
    <property type="component" value="Unassembled WGS sequence"/>
</dbReference>
<name>A0AA38RBQ8_9PEZI</name>
<organism evidence="2 3">
    <name type="scientific">Pleurostoma richardsiae</name>
    <dbReference type="NCBI Taxonomy" id="41990"/>
    <lineage>
        <taxon>Eukaryota</taxon>
        <taxon>Fungi</taxon>
        <taxon>Dikarya</taxon>
        <taxon>Ascomycota</taxon>
        <taxon>Pezizomycotina</taxon>
        <taxon>Sordariomycetes</taxon>
        <taxon>Sordariomycetidae</taxon>
        <taxon>Calosphaeriales</taxon>
        <taxon>Pleurostomataceae</taxon>
        <taxon>Pleurostoma</taxon>
    </lineage>
</organism>
<evidence type="ECO:0000313" key="2">
    <source>
        <dbReference type="EMBL" id="KAJ9133292.1"/>
    </source>
</evidence>
<dbReference type="AlphaFoldDB" id="A0AA38RBQ8"/>
<feature type="region of interest" description="Disordered" evidence="1">
    <location>
        <begin position="86"/>
        <end position="139"/>
    </location>
</feature>
<proteinExistence type="predicted"/>
<evidence type="ECO:0000313" key="3">
    <source>
        <dbReference type="Proteomes" id="UP001174694"/>
    </source>
</evidence>
<feature type="compositionally biased region" description="Acidic residues" evidence="1">
    <location>
        <begin position="106"/>
        <end position="115"/>
    </location>
</feature>
<comment type="caution">
    <text evidence="2">The sequence shown here is derived from an EMBL/GenBank/DDBJ whole genome shotgun (WGS) entry which is preliminary data.</text>
</comment>
<protein>
    <submittedName>
        <fullName evidence="2">Uncharacterized protein</fullName>
    </submittedName>
</protein>